<dbReference type="InterPro" id="IPR037401">
    <property type="entry name" value="SnoaL-like"/>
</dbReference>
<protein>
    <submittedName>
        <fullName evidence="2">Nuclear transport factor 2 family protein</fullName>
    </submittedName>
</protein>
<feature type="domain" description="SnoaL-like" evidence="1">
    <location>
        <begin position="16"/>
        <end position="126"/>
    </location>
</feature>
<dbReference type="NCBIfam" id="TIGR02096">
    <property type="entry name" value="ketosteroid isomerase-related protein"/>
    <property type="match status" value="1"/>
</dbReference>
<organism evidence="2 3">
    <name type="scientific">Pseudomarimonas arenosa</name>
    <dbReference type="NCBI Taxonomy" id="2774145"/>
    <lineage>
        <taxon>Bacteria</taxon>
        <taxon>Pseudomonadati</taxon>
        <taxon>Pseudomonadota</taxon>
        <taxon>Gammaproteobacteria</taxon>
        <taxon>Lysobacterales</taxon>
        <taxon>Lysobacteraceae</taxon>
        <taxon>Pseudomarimonas</taxon>
    </lineage>
</organism>
<dbReference type="SUPFAM" id="SSF54427">
    <property type="entry name" value="NTF2-like"/>
    <property type="match status" value="1"/>
</dbReference>
<name>A0AAW3ZQH7_9GAMM</name>
<proteinExistence type="predicted"/>
<dbReference type="Pfam" id="PF12680">
    <property type="entry name" value="SnoaL_2"/>
    <property type="match status" value="1"/>
</dbReference>
<sequence>MLIDGVRSADRATERVLAYYAAFNQRNHPALLSMLCEDVVHDVNQGRQEIGREAFATFLQRMDRCYREQIGDVVVMVTNNGRRAAAEYVVSGEYLHTDEGLPPASGQRYRLAGGAFFELREGQISRVTNYYNLGDWLAQIGGDRA</sequence>
<dbReference type="InterPro" id="IPR011721">
    <property type="entry name" value="CHP02096"/>
</dbReference>
<dbReference type="AlphaFoldDB" id="A0AAW3ZQH7"/>
<dbReference type="EMBL" id="JACYTR010000033">
    <property type="protein sequence ID" value="MBD8526852.1"/>
    <property type="molecule type" value="Genomic_DNA"/>
</dbReference>
<evidence type="ECO:0000259" key="1">
    <source>
        <dbReference type="Pfam" id="PF12680"/>
    </source>
</evidence>
<dbReference type="Gene3D" id="3.10.450.50">
    <property type="match status" value="1"/>
</dbReference>
<evidence type="ECO:0000313" key="2">
    <source>
        <dbReference type="EMBL" id="MBD8526852.1"/>
    </source>
</evidence>
<evidence type="ECO:0000313" key="3">
    <source>
        <dbReference type="Proteomes" id="UP000613768"/>
    </source>
</evidence>
<dbReference type="InterPro" id="IPR032710">
    <property type="entry name" value="NTF2-like_dom_sf"/>
</dbReference>
<dbReference type="Proteomes" id="UP000613768">
    <property type="component" value="Unassembled WGS sequence"/>
</dbReference>
<gene>
    <name evidence="2" type="ORF">IFO71_14010</name>
</gene>
<keyword evidence="3" id="KW-1185">Reference proteome</keyword>
<reference evidence="2 3" key="1">
    <citation type="submission" date="2020-09" db="EMBL/GenBank/DDBJ databases">
        <title>Pseudoxanthomonas sp. CAU 1598 isolated from sand of Yaerae Beach.</title>
        <authorList>
            <person name="Kim W."/>
        </authorList>
    </citation>
    <scope>NUCLEOTIDE SEQUENCE [LARGE SCALE GENOMIC DNA]</scope>
    <source>
        <strain evidence="2 3">CAU 1598</strain>
    </source>
</reference>
<dbReference type="RefSeq" id="WP_192030271.1">
    <property type="nucleotide sequence ID" value="NZ_JACYTR010000033.1"/>
</dbReference>
<accession>A0AAW3ZQH7</accession>
<comment type="caution">
    <text evidence="2">The sequence shown here is derived from an EMBL/GenBank/DDBJ whole genome shotgun (WGS) entry which is preliminary data.</text>
</comment>